<dbReference type="EMBL" id="GDRN01084672">
    <property type="protein sequence ID" value="JAI61462.1"/>
    <property type="molecule type" value="Transcribed_RNA"/>
</dbReference>
<feature type="domain" description="SHSP" evidence="4">
    <location>
        <begin position="97"/>
        <end position="205"/>
    </location>
</feature>
<dbReference type="GO" id="GO:0005634">
    <property type="term" value="C:nucleus"/>
    <property type="evidence" value="ECO:0007669"/>
    <property type="project" value="TreeGrafter"/>
</dbReference>
<dbReference type="Gene3D" id="2.60.40.790">
    <property type="match status" value="2"/>
</dbReference>
<evidence type="ECO:0000256" key="3">
    <source>
        <dbReference type="SAM" id="MobiDB-lite"/>
    </source>
</evidence>
<protein>
    <recommendedName>
        <fullName evidence="4">SHSP domain-containing protein</fullName>
    </recommendedName>
</protein>
<dbReference type="InterPro" id="IPR001436">
    <property type="entry name" value="Alpha-crystallin/sHSP_animal"/>
</dbReference>
<dbReference type="CDD" id="cd06526">
    <property type="entry name" value="metazoan_ACD"/>
    <property type="match status" value="2"/>
</dbReference>
<proteinExistence type="inferred from homology"/>
<dbReference type="PANTHER" id="PTHR45640:SF26">
    <property type="entry name" value="RE23625P"/>
    <property type="match status" value="1"/>
</dbReference>
<evidence type="ECO:0000256" key="2">
    <source>
        <dbReference type="RuleBase" id="RU003616"/>
    </source>
</evidence>
<organism evidence="5">
    <name type="scientific">Scylla olivacea</name>
    <name type="common">Orange mud crab</name>
    <name type="synonym">Cancer olivacea</name>
    <dbReference type="NCBI Taxonomy" id="85551"/>
    <lineage>
        <taxon>Eukaryota</taxon>
        <taxon>Metazoa</taxon>
        <taxon>Ecdysozoa</taxon>
        <taxon>Arthropoda</taxon>
        <taxon>Crustacea</taxon>
        <taxon>Multicrustacea</taxon>
        <taxon>Malacostraca</taxon>
        <taxon>Eumalacostraca</taxon>
        <taxon>Eucarida</taxon>
        <taxon>Decapoda</taxon>
        <taxon>Pleocyemata</taxon>
        <taxon>Brachyura</taxon>
        <taxon>Eubrachyura</taxon>
        <taxon>Portunoidea</taxon>
        <taxon>Portunidae</taxon>
        <taxon>Portuninae</taxon>
        <taxon>Scylla</taxon>
    </lineage>
</organism>
<evidence type="ECO:0000259" key="4">
    <source>
        <dbReference type="PROSITE" id="PS01031"/>
    </source>
</evidence>
<feature type="domain" description="SHSP" evidence="4">
    <location>
        <begin position="319"/>
        <end position="429"/>
    </location>
</feature>
<dbReference type="PANTHER" id="PTHR45640">
    <property type="entry name" value="HEAT SHOCK PROTEIN HSP-12.2-RELATED"/>
    <property type="match status" value="1"/>
</dbReference>
<evidence type="ECO:0000256" key="1">
    <source>
        <dbReference type="PROSITE-ProRule" id="PRU00285"/>
    </source>
</evidence>
<sequence length="552" mass="62146">MSSVQKKTTTKTTKTVTTKKTEHVQSSSVDQSADVEGAIAHKANTLSIVKKGQFFNDSYFEDTRQDFQDAIQDVLTKWGDKSKPTNDINSYRDLRARDLRDENQAIKSSEDQRYHKIVVDVQDFINGGEVSVKTLDEVEIVVEGRVQRKVGNTTSTKSFKRTFILPDIVPESITSVVSSDGVLIIKALKKESEQDVSESVTVQKRVVTKQQTSTSTVATSGQQDVKQIAINVQEIQPTVTSPQPEQQQQTVTVTKQVTSTTTDKGSKPLPIAKKGGFFEDTFFEDCRKHYQTAVKQVLQKFNVTSTGTDDITTYRNLRQKDLREENQVATVDESTDVHKIIVDVKDFTDGGEVTVKTVDEREVVIEGRIEKQEGNKKTIKRFCKRFILPEDILVESVTSVVSSDGVLTITARKKVVDSGVETTQVIQKKVTSTVQTQQVTDKSSDVQEKKDTQQTKVTRIKKTKIVTITSTTVPFFNDPTYVEDVKDFQEAITTIIKKMNLTVKDTDTFTAYRNRRMINPRNENQAISEKETETVKKVRKTIPVSCVRRVIM</sequence>
<dbReference type="Pfam" id="PF00011">
    <property type="entry name" value="HSP20"/>
    <property type="match status" value="2"/>
</dbReference>
<feature type="region of interest" description="Disordered" evidence="3">
    <location>
        <begin position="1"/>
        <end position="32"/>
    </location>
</feature>
<dbReference type="PROSITE" id="PS01031">
    <property type="entry name" value="SHSP"/>
    <property type="match status" value="2"/>
</dbReference>
<dbReference type="InterPro" id="IPR008978">
    <property type="entry name" value="HSP20-like_chaperone"/>
</dbReference>
<dbReference type="GO" id="GO:0051082">
    <property type="term" value="F:unfolded protein binding"/>
    <property type="evidence" value="ECO:0007669"/>
    <property type="project" value="TreeGrafter"/>
</dbReference>
<dbReference type="GO" id="GO:0009408">
    <property type="term" value="P:response to heat"/>
    <property type="evidence" value="ECO:0007669"/>
    <property type="project" value="TreeGrafter"/>
</dbReference>
<reference evidence="5" key="1">
    <citation type="submission" date="2015-09" db="EMBL/GenBank/DDBJ databases">
        <title>Scylla olivacea transcriptome.</title>
        <authorList>
            <person name="Ikhwanuddin M."/>
        </authorList>
    </citation>
    <scope>NUCLEOTIDE SEQUENCE</scope>
</reference>
<dbReference type="AlphaFoldDB" id="A0A0P4WJG0"/>
<name>A0A0P4WJG0_SCYOL</name>
<accession>A0A0P4WJG0</accession>
<evidence type="ECO:0000313" key="5">
    <source>
        <dbReference type="EMBL" id="JAI61462.1"/>
    </source>
</evidence>
<dbReference type="SUPFAM" id="SSF49764">
    <property type="entry name" value="HSP20-like chaperones"/>
    <property type="match status" value="1"/>
</dbReference>
<dbReference type="InterPro" id="IPR002068">
    <property type="entry name" value="A-crystallin/Hsp20_dom"/>
</dbReference>
<comment type="similarity">
    <text evidence="1 2">Belongs to the small heat shock protein (HSP20) family.</text>
</comment>
<dbReference type="GO" id="GO:0042026">
    <property type="term" value="P:protein refolding"/>
    <property type="evidence" value="ECO:0007669"/>
    <property type="project" value="TreeGrafter"/>
</dbReference>
<dbReference type="GO" id="GO:0005737">
    <property type="term" value="C:cytoplasm"/>
    <property type="evidence" value="ECO:0007669"/>
    <property type="project" value="TreeGrafter"/>
</dbReference>